<dbReference type="OrthoDB" id="8911725at2"/>
<evidence type="ECO:0000313" key="3">
    <source>
        <dbReference type="Proteomes" id="UP000183656"/>
    </source>
</evidence>
<feature type="region of interest" description="Disordered" evidence="1">
    <location>
        <begin position="859"/>
        <end position="879"/>
    </location>
</feature>
<reference evidence="2 3" key="1">
    <citation type="submission" date="2016-10" db="EMBL/GenBank/DDBJ databases">
        <authorList>
            <person name="de Groot N.N."/>
        </authorList>
    </citation>
    <scope>NUCLEOTIDE SEQUENCE [LARGE SCALE GENOMIC DNA]</scope>
    <source>
        <strain evidence="2 3">R-24608</strain>
    </source>
</reference>
<evidence type="ECO:0000313" key="2">
    <source>
        <dbReference type="EMBL" id="SFU99560.1"/>
    </source>
</evidence>
<evidence type="ECO:0000256" key="1">
    <source>
        <dbReference type="SAM" id="MobiDB-lite"/>
    </source>
</evidence>
<sequence>MNPRLFCREQSYHKALLLTYSFDPIFFEQVVLPDLWAGRSSDILVLGDQAQIDASTQSAAGQLWHLGKHYLLAGANHTGAFHPKVFLRLGPKEGMVLLGSGNVTSSGWGGNQELGTAWMVGPEHADKGGWLHSFLDSVLSWCGGELEYEAVRRMKDVPWLSLTPVAPATESVVLHSRQGRALAPALAQRWTGRRFDEVKILTGSTDESGAFLRWAHSIFGVQQATIALTPSLASFDPDKLADLPLKLRIIPAPADRAMHAKFYWFDGPDGPAAVMGSANCSAAAWLLAPDQGGNIETLVAYDQPVPDDFAGVLNVFAAPASDPVDVLLPRSLNANEADAAAQVFRLKSLQWDSAGHRLQAEISPAPEAGMKLELVVGGLRFSMQPLQGAAGAWVCDLPGVLAAATVFASVEIFRGAERWITLPRWVNDVAALEHASHAARLLEPFKGLERNATSTEQRQMLDELQEVAHALFNDTAAFRDPGFGSARSKESKDDTPAAPVNPADLIVHLEEHHEGLPNFGSAAPVASLSLTGILRLLFDGEAEESAGSVATKDEEIDEGQLPDDEKGDPKKLTERTAATSNPVPIEDRFRDRLAAQISTFLTEMSSAGFAERCSATQMVQAVSFPLAVAMRGQRRGWVKPEVAEQWALEVFSILFRGKASGPGGLLHTVEQRYADSDQHSTFEEVVGDGTLWMVLVATLGHSSWQGVGTFIDKAVALREVFTAPQLLASAVPARVAALIGRIRIDDARSYLAEVAPTVTRLLEEIDSELRQVWEAELRQQGERGITHKVGDLLWREKVGWAICLEDVSSKAGQSIKVRLRGKEKNVMNGYYVNVSDLTGRNTLLAGKILQLRQAVSTGMEKQMHQPTSRELAATRRSAI</sequence>
<feature type="region of interest" description="Disordered" evidence="1">
    <location>
        <begin position="545"/>
        <end position="585"/>
    </location>
</feature>
<proteinExistence type="predicted"/>
<dbReference type="STRING" id="343013.SAMN04489707_10642"/>
<dbReference type="RefSeq" id="WP_054257934.1">
    <property type="nucleotide sequence ID" value="NZ_CYIG01000066.1"/>
</dbReference>
<dbReference type="Proteomes" id="UP000183656">
    <property type="component" value="Unassembled WGS sequence"/>
</dbReference>
<dbReference type="SUPFAM" id="SSF56024">
    <property type="entry name" value="Phospholipase D/nuclease"/>
    <property type="match status" value="1"/>
</dbReference>
<dbReference type="CDD" id="cd09117">
    <property type="entry name" value="PLDc_Bfil_DEXD_like"/>
    <property type="match status" value="1"/>
</dbReference>
<dbReference type="EMBL" id="FPBX01000064">
    <property type="protein sequence ID" value="SFU99560.1"/>
    <property type="molecule type" value="Genomic_DNA"/>
</dbReference>
<evidence type="ECO:0008006" key="4">
    <source>
        <dbReference type="Google" id="ProtNLM"/>
    </source>
</evidence>
<protein>
    <recommendedName>
        <fullName evidence="4">PLD-like domain-containing protein</fullName>
    </recommendedName>
</protein>
<name>A0A1I7KQ73_9BURK</name>
<gene>
    <name evidence="2" type="ORF">SAMN04489707_10642</name>
</gene>
<feature type="compositionally biased region" description="Basic and acidic residues" evidence="1">
    <location>
        <begin position="563"/>
        <end position="574"/>
    </location>
</feature>
<dbReference type="AlphaFoldDB" id="A0A1I7KQ73"/>
<keyword evidence="3" id="KW-1185">Reference proteome</keyword>
<dbReference type="Gene3D" id="3.30.870.10">
    <property type="entry name" value="Endonuclease Chain A"/>
    <property type="match status" value="2"/>
</dbReference>
<accession>A0A1I7KQ73</accession>
<organism evidence="2 3">
    <name type="scientific">Paenacidovorax caeni</name>
    <dbReference type="NCBI Taxonomy" id="343013"/>
    <lineage>
        <taxon>Bacteria</taxon>
        <taxon>Pseudomonadati</taxon>
        <taxon>Pseudomonadota</taxon>
        <taxon>Betaproteobacteria</taxon>
        <taxon>Burkholderiales</taxon>
        <taxon>Comamonadaceae</taxon>
        <taxon>Paenacidovorax</taxon>
    </lineage>
</organism>